<dbReference type="InterPro" id="IPR002068">
    <property type="entry name" value="A-crystallin/Hsp20_dom"/>
</dbReference>
<dbReference type="Proteomes" id="UP001370348">
    <property type="component" value="Chromosome"/>
</dbReference>
<organism evidence="4 5">
    <name type="scientific">Pendulispora albinea</name>
    <dbReference type="NCBI Taxonomy" id="2741071"/>
    <lineage>
        <taxon>Bacteria</taxon>
        <taxon>Pseudomonadati</taxon>
        <taxon>Myxococcota</taxon>
        <taxon>Myxococcia</taxon>
        <taxon>Myxococcales</taxon>
        <taxon>Sorangiineae</taxon>
        <taxon>Pendulisporaceae</taxon>
        <taxon>Pendulispora</taxon>
    </lineage>
</organism>
<dbReference type="Gene3D" id="2.60.40.790">
    <property type="match status" value="1"/>
</dbReference>
<reference evidence="4 5" key="1">
    <citation type="submission" date="2021-12" db="EMBL/GenBank/DDBJ databases">
        <title>Discovery of the Pendulisporaceae a myxobacterial family with distinct sporulation behavior and unique specialized metabolism.</title>
        <authorList>
            <person name="Garcia R."/>
            <person name="Popoff A."/>
            <person name="Bader C.D."/>
            <person name="Loehr J."/>
            <person name="Walesch S."/>
            <person name="Walt C."/>
            <person name="Boldt J."/>
            <person name="Bunk B."/>
            <person name="Haeckl F.J.F.P.J."/>
            <person name="Gunesch A.P."/>
            <person name="Birkelbach J."/>
            <person name="Nuebel U."/>
            <person name="Pietschmann T."/>
            <person name="Bach T."/>
            <person name="Mueller R."/>
        </authorList>
    </citation>
    <scope>NUCLEOTIDE SEQUENCE [LARGE SCALE GENOMIC DNA]</scope>
    <source>
        <strain evidence="4 5">MSr11954</strain>
    </source>
</reference>
<accession>A0ABZ2LYH7</accession>
<keyword evidence="5" id="KW-1185">Reference proteome</keyword>
<evidence type="ECO:0000313" key="5">
    <source>
        <dbReference type="Proteomes" id="UP001370348"/>
    </source>
</evidence>
<evidence type="ECO:0000256" key="1">
    <source>
        <dbReference type="PROSITE-ProRule" id="PRU00285"/>
    </source>
</evidence>
<feature type="domain" description="SHSP" evidence="3">
    <location>
        <begin position="19"/>
        <end position="129"/>
    </location>
</feature>
<dbReference type="RefSeq" id="WP_394825624.1">
    <property type="nucleotide sequence ID" value="NZ_CP089984.1"/>
</dbReference>
<dbReference type="PANTHER" id="PTHR11527">
    <property type="entry name" value="HEAT-SHOCK PROTEIN 20 FAMILY MEMBER"/>
    <property type="match status" value="1"/>
</dbReference>
<gene>
    <name evidence="4" type="ORF">LZC94_01700</name>
</gene>
<dbReference type="PROSITE" id="PS01031">
    <property type="entry name" value="SHSP"/>
    <property type="match status" value="1"/>
</dbReference>
<dbReference type="EMBL" id="CP089984">
    <property type="protein sequence ID" value="WXB15994.1"/>
    <property type="molecule type" value="Genomic_DNA"/>
</dbReference>
<comment type="similarity">
    <text evidence="1 2">Belongs to the small heat shock protein (HSP20) family.</text>
</comment>
<evidence type="ECO:0000313" key="4">
    <source>
        <dbReference type="EMBL" id="WXB15994.1"/>
    </source>
</evidence>
<evidence type="ECO:0000259" key="3">
    <source>
        <dbReference type="PROSITE" id="PS01031"/>
    </source>
</evidence>
<sequence length="129" mass="14062">MSTNQGLTRQGTHAPERVQQRATVAPLVDVYENRDEVLLVADLPGAAKDSIHVHLDKGQLTIEATRAETQPPGTPVASEYQARDYHRIFAIPQGIDGAKIAAQFADGVLCVRLPKSESLKPRRIEVRAG</sequence>
<dbReference type="InterPro" id="IPR031107">
    <property type="entry name" value="Small_HSP"/>
</dbReference>
<proteinExistence type="inferred from homology"/>
<evidence type="ECO:0000256" key="2">
    <source>
        <dbReference type="RuleBase" id="RU003616"/>
    </source>
</evidence>
<protein>
    <submittedName>
        <fullName evidence="4">Hsp20/alpha crystallin family protein</fullName>
    </submittedName>
</protein>
<dbReference type="SUPFAM" id="SSF49764">
    <property type="entry name" value="HSP20-like chaperones"/>
    <property type="match status" value="1"/>
</dbReference>
<dbReference type="InterPro" id="IPR008978">
    <property type="entry name" value="HSP20-like_chaperone"/>
</dbReference>
<dbReference type="CDD" id="cd06464">
    <property type="entry name" value="ACD_sHsps-like"/>
    <property type="match status" value="1"/>
</dbReference>
<name>A0ABZ2LYH7_9BACT</name>
<dbReference type="Pfam" id="PF00011">
    <property type="entry name" value="HSP20"/>
    <property type="match status" value="1"/>
</dbReference>